<proteinExistence type="inferred from homology"/>
<evidence type="ECO:0000256" key="1">
    <source>
        <dbReference type="ARBA" id="ARBA00006198"/>
    </source>
</evidence>
<organism evidence="7 8">
    <name type="scientific">Eufriesea mexicana</name>
    <dbReference type="NCBI Taxonomy" id="516756"/>
    <lineage>
        <taxon>Eukaryota</taxon>
        <taxon>Metazoa</taxon>
        <taxon>Ecdysozoa</taxon>
        <taxon>Arthropoda</taxon>
        <taxon>Hexapoda</taxon>
        <taxon>Insecta</taxon>
        <taxon>Pterygota</taxon>
        <taxon>Neoptera</taxon>
        <taxon>Endopterygota</taxon>
        <taxon>Hymenoptera</taxon>
        <taxon>Apocrita</taxon>
        <taxon>Aculeata</taxon>
        <taxon>Apoidea</taxon>
        <taxon>Anthophila</taxon>
        <taxon>Apidae</taxon>
        <taxon>Eufriesea</taxon>
    </lineage>
</organism>
<dbReference type="Proteomes" id="UP000250275">
    <property type="component" value="Unassembled WGS sequence"/>
</dbReference>
<name>A0A310SPG5_9HYME</name>
<dbReference type="EC" id="2.7.1.59" evidence="2"/>
<dbReference type="InterPro" id="IPR002731">
    <property type="entry name" value="ATPase_BadF"/>
</dbReference>
<protein>
    <recommendedName>
        <fullName evidence="3">N-acetyl-D-glucosamine kinase</fullName>
        <ecNumber evidence="2">2.7.1.59</ecNumber>
    </recommendedName>
    <alternativeName>
        <fullName evidence="4">GlcNAc kinase</fullName>
    </alternativeName>
</protein>
<dbReference type="GO" id="GO:0045127">
    <property type="term" value="F:N-acetylglucosamine kinase activity"/>
    <property type="evidence" value="ECO:0007669"/>
    <property type="project" value="UniProtKB-EC"/>
</dbReference>
<dbReference type="AlphaFoldDB" id="A0A310SPG5"/>
<evidence type="ECO:0000313" key="7">
    <source>
        <dbReference type="EMBL" id="OAD59903.1"/>
    </source>
</evidence>
<evidence type="ECO:0000256" key="3">
    <source>
        <dbReference type="ARBA" id="ARBA00014974"/>
    </source>
</evidence>
<dbReference type="SUPFAM" id="SSF53067">
    <property type="entry name" value="Actin-like ATPase domain"/>
    <property type="match status" value="2"/>
</dbReference>
<feature type="domain" description="ATPase BadF/BadG/BcrA/BcrD type" evidence="6">
    <location>
        <begin position="54"/>
        <end position="335"/>
    </location>
</feature>
<evidence type="ECO:0000313" key="8">
    <source>
        <dbReference type="Proteomes" id="UP000250275"/>
    </source>
</evidence>
<feature type="compositionally biased region" description="Basic residues" evidence="5">
    <location>
        <begin position="1"/>
        <end position="13"/>
    </location>
</feature>
<dbReference type="Pfam" id="PF01869">
    <property type="entry name" value="BcrAD_BadFG"/>
    <property type="match status" value="1"/>
</dbReference>
<evidence type="ECO:0000256" key="4">
    <source>
        <dbReference type="ARBA" id="ARBA00031123"/>
    </source>
</evidence>
<keyword evidence="7" id="KW-0418">Kinase</keyword>
<evidence type="ECO:0000259" key="6">
    <source>
        <dbReference type="Pfam" id="PF01869"/>
    </source>
</evidence>
<dbReference type="InterPro" id="IPR043129">
    <property type="entry name" value="ATPase_NBD"/>
</dbReference>
<dbReference type="OrthoDB" id="311172at2759"/>
<dbReference type="InterPro" id="IPR039758">
    <property type="entry name" value="NAGK-like"/>
</dbReference>
<feature type="region of interest" description="Disordered" evidence="5">
    <location>
        <begin position="1"/>
        <end position="36"/>
    </location>
</feature>
<evidence type="ECO:0000256" key="2">
    <source>
        <dbReference type="ARBA" id="ARBA00012122"/>
    </source>
</evidence>
<evidence type="ECO:0000256" key="5">
    <source>
        <dbReference type="SAM" id="MobiDB-lite"/>
    </source>
</evidence>
<keyword evidence="8" id="KW-1185">Reference proteome</keyword>
<dbReference type="Gene3D" id="3.30.420.40">
    <property type="match status" value="1"/>
</dbReference>
<comment type="similarity">
    <text evidence="1">Belongs to the eukaryotic-type N-acetylglucosamine kinase family.</text>
</comment>
<dbReference type="PANTHER" id="PTHR12862:SF0">
    <property type="entry name" value="N-ACETYL-D-GLUCOSAMINE KINASE"/>
    <property type="match status" value="1"/>
</dbReference>
<feature type="compositionally biased region" description="Basic and acidic residues" evidence="5">
    <location>
        <begin position="14"/>
        <end position="23"/>
    </location>
</feature>
<dbReference type="EMBL" id="KQ760549">
    <property type="protein sequence ID" value="OAD59903.1"/>
    <property type="molecule type" value="Genomic_DNA"/>
</dbReference>
<reference evidence="7 8" key="1">
    <citation type="submission" date="2015-07" db="EMBL/GenBank/DDBJ databases">
        <title>The genome of Eufriesea mexicana.</title>
        <authorList>
            <person name="Pan H."/>
            <person name="Kapheim K."/>
        </authorList>
    </citation>
    <scope>NUCLEOTIDE SEQUENCE [LARGE SCALE GENOMIC DNA]</scope>
    <source>
        <strain evidence="7">0111107269</strain>
        <tissue evidence="7">Whole body</tissue>
    </source>
</reference>
<sequence length="407" mass="46113">MAGKRKGKRKAKKKPIDELQLRRELRKQRRRTDLMDTEMTQELPEHPEEIRIGGIEGGATHSTFIIMDGKGKVLTQVNGPSTNHWLLGMDETAARINAMVNKGKQAIKMSELVPLDCLCLSLSGCEEEKTNQQLVETIQQKYPNIAKVCDIQSDTMGSLRTALPNGGIVLIAGTGNNALLVNSDGKTITCGGWGHFMGDEGSAFWIAHRACKYVLDDIDDFIQAPKPVNYVWAAMRHYFNVTNTNELLPHFYKDFNKITFAKFTMEIVTGCEKKDPLCLHILAENARHLAKRIIVLSKKTHNDIKLVHGGLKIVCIGSVWKSWDFMKDAFLDKIHESRTLDELTLIRLITSSAIGACYLAAEKINWLFTKPYENNIEIFHHYVRNNYVKPEATKDITEHEKYVLCRN</sequence>
<accession>A0A310SPG5</accession>
<keyword evidence="7" id="KW-0808">Transferase</keyword>
<dbReference type="CDD" id="cd24078">
    <property type="entry name" value="ASKHA_NBD_NAGK_meta"/>
    <property type="match status" value="1"/>
</dbReference>
<gene>
    <name evidence="7" type="ORF">WN48_06468</name>
</gene>
<dbReference type="PANTHER" id="PTHR12862">
    <property type="entry name" value="BADF TYPE ATPASE DOMAIN-CONTAINING PROTEIN"/>
    <property type="match status" value="1"/>
</dbReference>